<dbReference type="CDD" id="cd06171">
    <property type="entry name" value="Sigma70_r4"/>
    <property type="match status" value="1"/>
</dbReference>
<keyword evidence="2 5" id="KW-0731">Sigma factor</keyword>
<dbReference type="PANTHER" id="PTHR43133:SF51">
    <property type="entry name" value="RNA POLYMERASE SIGMA FACTOR"/>
    <property type="match status" value="1"/>
</dbReference>
<evidence type="ECO:0000256" key="2">
    <source>
        <dbReference type="ARBA" id="ARBA00023082"/>
    </source>
</evidence>
<dbReference type="RefSeq" id="WP_218096594.1">
    <property type="nucleotide sequence ID" value="NZ_CAJVCE010000001.1"/>
</dbReference>
<proteinExistence type="inferred from homology"/>
<dbReference type="PANTHER" id="PTHR43133">
    <property type="entry name" value="RNA POLYMERASE ECF-TYPE SIGMA FACTO"/>
    <property type="match status" value="1"/>
</dbReference>
<name>A0ABM8VA85_9BACL</name>
<dbReference type="InterPro" id="IPR014284">
    <property type="entry name" value="RNA_pol_sigma-70_dom"/>
</dbReference>
<comment type="caution">
    <text evidence="8">The sequence shown here is derived from an EMBL/GenBank/DDBJ whole genome shotgun (WGS) entry which is preliminary data.</text>
</comment>
<keyword evidence="3 5" id="KW-0238">DNA-binding</keyword>
<dbReference type="InterPro" id="IPR007627">
    <property type="entry name" value="RNA_pol_sigma70_r2"/>
</dbReference>
<keyword evidence="1 5" id="KW-0805">Transcription regulation</keyword>
<gene>
    <name evidence="8" type="ORF">PAECIP111802_00212</name>
</gene>
<dbReference type="InterPro" id="IPR039425">
    <property type="entry name" value="RNA_pol_sigma-70-like"/>
</dbReference>
<dbReference type="InterPro" id="IPR013249">
    <property type="entry name" value="RNA_pol_sigma70_r4_t2"/>
</dbReference>
<dbReference type="NCBIfam" id="TIGR02937">
    <property type="entry name" value="sigma70-ECF"/>
    <property type="match status" value="1"/>
</dbReference>
<organism evidence="8 9">
    <name type="scientific">Paenibacillus allorhizosphaerae</name>
    <dbReference type="NCBI Taxonomy" id="2849866"/>
    <lineage>
        <taxon>Bacteria</taxon>
        <taxon>Bacillati</taxon>
        <taxon>Bacillota</taxon>
        <taxon>Bacilli</taxon>
        <taxon>Bacillales</taxon>
        <taxon>Paenibacillaceae</taxon>
        <taxon>Paenibacillus</taxon>
    </lineage>
</organism>
<dbReference type="Pfam" id="PF04542">
    <property type="entry name" value="Sigma70_r2"/>
    <property type="match status" value="1"/>
</dbReference>
<sequence length="553" mass="62376">MQEPFYDNNDAIRQKTLADRARSGDSGAFSELVCLHRARILGVAKRIIHDASAAEDVVQEALVQAFLHMNRLADPDRFTPWLNRIVRNQALMKRRKDVRLARESTFTSMSGKHGTEADAEMNWDGLDDLLYRMTRTRNRDEIAAPEAELMRKEFYEALRNMLHSLSQREKEMFEAHFFSQLNQKEIADLLGMTEGSVYKSLSRLKKKVREERVRHDLRHRIIDSDDARERLAKMMLPFRAGADSWQSGGCSIAECMHRIVRFAGNTESGITDVMGWTGLAFRLNLERERIDVSGPSMYFWEPVFEAGLNRLGCKMEHIGDGGTEPSAYLLGEAVAIARRSIASGVPAIAWDLNGPEFGLLHGYDDDQMLFSAAAPGSAAMTLPYDKLGRGKDGGLFVMALSKRADVQEDEFPRLVADMIAHAYGERTFPGYVTGLNGYNAWMDAFRNGTVDPIGNAYCLRLALHAREHAVRFLRGRCLAWKGDLSRLAFDAEGHYYAAVHALAQLVEKFPFPGGGDPFERTTRNETERLLQQVKYCEEAGIEALDRLARCYST</sequence>
<dbReference type="PROSITE" id="PS01063">
    <property type="entry name" value="SIGMA70_ECF"/>
    <property type="match status" value="1"/>
</dbReference>
<evidence type="ECO:0000256" key="5">
    <source>
        <dbReference type="RuleBase" id="RU000716"/>
    </source>
</evidence>
<protein>
    <recommendedName>
        <fullName evidence="5">RNA polymerase sigma factor</fullName>
    </recommendedName>
</protein>
<evidence type="ECO:0000313" key="8">
    <source>
        <dbReference type="EMBL" id="CAG7615792.1"/>
    </source>
</evidence>
<evidence type="ECO:0000256" key="3">
    <source>
        <dbReference type="ARBA" id="ARBA00023125"/>
    </source>
</evidence>
<keyword evidence="9" id="KW-1185">Reference proteome</keyword>
<evidence type="ECO:0000256" key="1">
    <source>
        <dbReference type="ARBA" id="ARBA00023015"/>
    </source>
</evidence>
<feature type="domain" description="RNA polymerase sigma-70 region 2" evidence="6">
    <location>
        <begin position="35"/>
        <end position="97"/>
    </location>
</feature>
<feature type="domain" description="RNA polymerase sigma factor 70 region 4 type 2" evidence="7">
    <location>
        <begin position="156"/>
        <end position="207"/>
    </location>
</feature>
<evidence type="ECO:0000256" key="4">
    <source>
        <dbReference type="ARBA" id="ARBA00023163"/>
    </source>
</evidence>
<keyword evidence="4 5" id="KW-0804">Transcription</keyword>
<evidence type="ECO:0000313" key="9">
    <source>
        <dbReference type="Proteomes" id="UP000730618"/>
    </source>
</evidence>
<evidence type="ECO:0000259" key="6">
    <source>
        <dbReference type="Pfam" id="PF04542"/>
    </source>
</evidence>
<dbReference type="InterPro" id="IPR000838">
    <property type="entry name" value="RNA_pol_sigma70_ECF_CS"/>
</dbReference>
<evidence type="ECO:0000259" key="7">
    <source>
        <dbReference type="Pfam" id="PF08281"/>
    </source>
</evidence>
<dbReference type="EMBL" id="CAJVCE010000001">
    <property type="protein sequence ID" value="CAG7615792.1"/>
    <property type="molecule type" value="Genomic_DNA"/>
</dbReference>
<comment type="similarity">
    <text evidence="5">Belongs to the sigma-70 factor family. ECF subfamily.</text>
</comment>
<accession>A0ABM8VA85</accession>
<reference evidence="8 9" key="1">
    <citation type="submission" date="2021-06" db="EMBL/GenBank/DDBJ databases">
        <authorList>
            <person name="Criscuolo A."/>
        </authorList>
    </citation>
    <scope>NUCLEOTIDE SEQUENCE [LARGE SCALE GENOMIC DNA]</scope>
    <source>
        <strain evidence="9">CIP 111802</strain>
    </source>
</reference>
<dbReference type="Pfam" id="PF08281">
    <property type="entry name" value="Sigma70_r4_2"/>
    <property type="match status" value="1"/>
</dbReference>
<dbReference type="Proteomes" id="UP000730618">
    <property type="component" value="Unassembled WGS sequence"/>
</dbReference>